<proteinExistence type="predicted"/>
<reference evidence="2 3" key="1">
    <citation type="journal article" date="2019" name="Commun. Biol.">
        <title>The bagworm genome reveals a unique fibroin gene that provides high tensile strength.</title>
        <authorList>
            <person name="Kono N."/>
            <person name="Nakamura H."/>
            <person name="Ohtoshi R."/>
            <person name="Tomita M."/>
            <person name="Numata K."/>
            <person name="Arakawa K."/>
        </authorList>
    </citation>
    <scope>NUCLEOTIDE SEQUENCE [LARGE SCALE GENOMIC DNA]</scope>
</reference>
<comment type="caution">
    <text evidence="2">The sequence shown here is derived from an EMBL/GenBank/DDBJ whole genome shotgun (WGS) entry which is preliminary data.</text>
</comment>
<evidence type="ECO:0000256" key="1">
    <source>
        <dbReference type="SAM" id="MobiDB-lite"/>
    </source>
</evidence>
<dbReference type="EMBL" id="BGZK01000091">
    <property type="protein sequence ID" value="GBP17885.1"/>
    <property type="molecule type" value="Genomic_DNA"/>
</dbReference>
<dbReference type="AlphaFoldDB" id="A0A4C1TV35"/>
<keyword evidence="3" id="KW-1185">Reference proteome</keyword>
<organism evidence="2 3">
    <name type="scientific">Eumeta variegata</name>
    <name type="common">Bagworm moth</name>
    <name type="synonym">Eumeta japonica</name>
    <dbReference type="NCBI Taxonomy" id="151549"/>
    <lineage>
        <taxon>Eukaryota</taxon>
        <taxon>Metazoa</taxon>
        <taxon>Ecdysozoa</taxon>
        <taxon>Arthropoda</taxon>
        <taxon>Hexapoda</taxon>
        <taxon>Insecta</taxon>
        <taxon>Pterygota</taxon>
        <taxon>Neoptera</taxon>
        <taxon>Endopterygota</taxon>
        <taxon>Lepidoptera</taxon>
        <taxon>Glossata</taxon>
        <taxon>Ditrysia</taxon>
        <taxon>Tineoidea</taxon>
        <taxon>Psychidae</taxon>
        <taxon>Oiketicinae</taxon>
        <taxon>Eumeta</taxon>
    </lineage>
</organism>
<sequence length="318" mass="35212">MCIKNRFTTLARSVRRRCAASINSDRVVNRERESAGGGVRAGGQQTTRRRKSCLITSYAGQIGGMLNEGQILSTRNRRTSVKRERYTSFWPTNVPRKRVYFGEVRPRCGAARAPLAGELGRRARFPRLCVSRKNKFTTTPKAVEKGGGARGPGGRAAFGNIDWRSPGLELSVQYLFLSQRGRSERPRAGRAAGGGRPLARRGRAAALGARAADGGRVHNLRAMVITRADIGFSVRRPRPPPPPDDSRYKGTGAPFASALWRATARTARGPHATRRRRRLKMSQSPFSDRIGVCPQSIWMNRTPLKICETTEIVENFRS</sequence>
<name>A0A4C1TV35_EUMVA</name>
<protein>
    <submittedName>
        <fullName evidence="2">Uncharacterized protein</fullName>
    </submittedName>
</protein>
<evidence type="ECO:0000313" key="2">
    <source>
        <dbReference type="EMBL" id="GBP17885.1"/>
    </source>
</evidence>
<accession>A0A4C1TV35</accession>
<gene>
    <name evidence="2" type="ORF">EVAR_7878_1</name>
</gene>
<feature type="region of interest" description="Disordered" evidence="1">
    <location>
        <begin position="181"/>
        <end position="200"/>
    </location>
</feature>
<evidence type="ECO:0000313" key="3">
    <source>
        <dbReference type="Proteomes" id="UP000299102"/>
    </source>
</evidence>
<dbReference type="Proteomes" id="UP000299102">
    <property type="component" value="Unassembled WGS sequence"/>
</dbReference>